<sequence length="38" mass="4468">MLYWSRSVFDAFNIAIQEHQFAGNNARQKTIILDPSWV</sequence>
<dbReference type="STRING" id="1127673.GLIP_2927"/>
<dbReference type="AlphaFoldDB" id="K6YFY7"/>
<accession>K6YFY7</accession>
<proteinExistence type="predicted"/>
<dbReference type="EMBL" id="BAEN01000059">
    <property type="protein sequence ID" value="GAC15548.1"/>
    <property type="molecule type" value="Genomic_DNA"/>
</dbReference>
<gene>
    <name evidence="1" type="ORF">GLIP_2927</name>
</gene>
<reference evidence="1 2" key="1">
    <citation type="journal article" date="2017" name="Antonie Van Leeuwenhoek">
        <title>Rhizobium rhizosphaerae sp. nov., a novel species isolated from rice rhizosphere.</title>
        <authorList>
            <person name="Zhao J.J."/>
            <person name="Zhang J."/>
            <person name="Zhang R.J."/>
            <person name="Zhang C.W."/>
            <person name="Yin H.Q."/>
            <person name="Zhang X.X."/>
        </authorList>
    </citation>
    <scope>NUCLEOTIDE SEQUENCE [LARGE SCALE GENOMIC DNA]</scope>
    <source>
        <strain evidence="1 2">E3</strain>
    </source>
</reference>
<protein>
    <submittedName>
        <fullName evidence="1">Uncharacterized protein</fullName>
    </submittedName>
</protein>
<comment type="caution">
    <text evidence="1">The sequence shown here is derived from an EMBL/GenBank/DDBJ whole genome shotgun (WGS) entry which is preliminary data.</text>
</comment>
<evidence type="ECO:0000313" key="1">
    <source>
        <dbReference type="EMBL" id="GAC15548.1"/>
    </source>
</evidence>
<keyword evidence="2" id="KW-1185">Reference proteome</keyword>
<organism evidence="1 2">
    <name type="scientific">Aliiglaciecola lipolytica E3</name>
    <dbReference type="NCBI Taxonomy" id="1127673"/>
    <lineage>
        <taxon>Bacteria</taxon>
        <taxon>Pseudomonadati</taxon>
        <taxon>Pseudomonadota</taxon>
        <taxon>Gammaproteobacteria</taxon>
        <taxon>Alteromonadales</taxon>
        <taxon>Alteromonadaceae</taxon>
        <taxon>Aliiglaciecola</taxon>
    </lineage>
</organism>
<dbReference type="Proteomes" id="UP000006334">
    <property type="component" value="Unassembled WGS sequence"/>
</dbReference>
<name>K6YFY7_9ALTE</name>
<evidence type="ECO:0000313" key="2">
    <source>
        <dbReference type="Proteomes" id="UP000006334"/>
    </source>
</evidence>